<sequence>MRYELRKIITAYQQINFAERRLALATVVKLHGSGYRRPGAKMLIVDNGTWFGAVSGGCLEGDVLRKARQVMQDGIPRIVVYDTMDDSQNAFGIGLGCNGIIDILIEPLVPSASSNLIEILANYVHNTETIQYATVIATQSPETMPIGKRFAVNNQLAAYFPMLPFELSTQEGLIEHRDCTLFYETIKPDIQLLVVGAGYDAVPLVNLAQQVGLTITVTDDCIAHITPKRFHEASCLVYSRRTDFVEKLPVNKYTAAVLLSHNYGYDKDALTYLIDTDVAYIGILGPKKRGQMMLDELNIQDEDVLSKIHYPVGLDIGAETPEEVALSIIAEIKAFFAKREGGKLIHRKQGIH</sequence>
<dbReference type="Pfam" id="PF13478">
    <property type="entry name" value="XdhC_C"/>
    <property type="match status" value="1"/>
</dbReference>
<name>A0ABU5QUF1_9BACT</name>
<dbReference type="InterPro" id="IPR003777">
    <property type="entry name" value="XdhC_CoxI"/>
</dbReference>
<dbReference type="EMBL" id="JAYFUL010000066">
    <property type="protein sequence ID" value="MEA5260738.1"/>
    <property type="molecule type" value="Genomic_DNA"/>
</dbReference>
<dbReference type="Proteomes" id="UP001304671">
    <property type="component" value="Unassembled WGS sequence"/>
</dbReference>
<dbReference type="PANTHER" id="PTHR30388:SF6">
    <property type="entry name" value="XANTHINE DEHYDROGENASE SUBUNIT A-RELATED"/>
    <property type="match status" value="1"/>
</dbReference>
<protein>
    <submittedName>
        <fullName evidence="3">XdhC family protein</fullName>
    </submittedName>
</protein>
<feature type="domain" description="XdhC Rossmann" evidence="2">
    <location>
        <begin position="192"/>
        <end position="332"/>
    </location>
</feature>
<evidence type="ECO:0000259" key="2">
    <source>
        <dbReference type="Pfam" id="PF13478"/>
    </source>
</evidence>
<comment type="caution">
    <text evidence="3">The sequence shown here is derived from an EMBL/GenBank/DDBJ whole genome shotgun (WGS) entry which is preliminary data.</text>
</comment>
<evidence type="ECO:0000259" key="1">
    <source>
        <dbReference type="Pfam" id="PF02625"/>
    </source>
</evidence>
<organism evidence="3 4">
    <name type="scientific">Arcicella aquatica</name>
    <dbReference type="NCBI Taxonomy" id="217141"/>
    <lineage>
        <taxon>Bacteria</taxon>
        <taxon>Pseudomonadati</taxon>
        <taxon>Bacteroidota</taxon>
        <taxon>Cytophagia</taxon>
        <taxon>Cytophagales</taxon>
        <taxon>Flectobacillaceae</taxon>
        <taxon>Arcicella</taxon>
    </lineage>
</organism>
<dbReference type="Pfam" id="PF02625">
    <property type="entry name" value="XdhC_CoxI"/>
    <property type="match status" value="1"/>
</dbReference>
<dbReference type="InterPro" id="IPR052698">
    <property type="entry name" value="MoCofactor_Util/Proc"/>
</dbReference>
<keyword evidence="4" id="KW-1185">Reference proteome</keyword>
<gene>
    <name evidence="3" type="ORF">VB264_23265</name>
</gene>
<dbReference type="RefSeq" id="WP_323253523.1">
    <property type="nucleotide sequence ID" value="NZ_JAYFUL010000066.1"/>
</dbReference>
<accession>A0ABU5QUF1</accession>
<dbReference type="PANTHER" id="PTHR30388">
    <property type="entry name" value="ALDEHYDE OXIDOREDUCTASE MOLYBDENUM COFACTOR ASSEMBLY PROTEIN"/>
    <property type="match status" value="1"/>
</dbReference>
<dbReference type="InterPro" id="IPR027051">
    <property type="entry name" value="XdhC_Rossmann_dom"/>
</dbReference>
<evidence type="ECO:0000313" key="4">
    <source>
        <dbReference type="Proteomes" id="UP001304671"/>
    </source>
</evidence>
<evidence type="ECO:0000313" key="3">
    <source>
        <dbReference type="EMBL" id="MEA5260738.1"/>
    </source>
</evidence>
<dbReference type="Gene3D" id="3.40.50.720">
    <property type="entry name" value="NAD(P)-binding Rossmann-like Domain"/>
    <property type="match status" value="1"/>
</dbReference>
<feature type="domain" description="XdhC- CoxI" evidence="1">
    <location>
        <begin position="19"/>
        <end position="82"/>
    </location>
</feature>
<proteinExistence type="predicted"/>
<reference evidence="3 4" key="1">
    <citation type="submission" date="2023-12" db="EMBL/GenBank/DDBJ databases">
        <title>Novel species of the genus Arcicella isolated from rivers.</title>
        <authorList>
            <person name="Lu H."/>
        </authorList>
    </citation>
    <scope>NUCLEOTIDE SEQUENCE [LARGE SCALE GENOMIC DNA]</scope>
    <source>
        <strain evidence="3 4">LMG 21963</strain>
    </source>
</reference>